<name>M3EPZ2_9ACTN</name>
<dbReference type="EMBL" id="KB405097">
    <property type="protein sequence ID" value="EMF51098.1"/>
    <property type="molecule type" value="Genomic_DNA"/>
</dbReference>
<reference evidence="4" key="1">
    <citation type="journal article" date="2013" name="Genome Announc.">
        <title>Draft Genome Sequence of Streptomyces bottropensis ATCC 25435, a Bottromycin-Producing Actinomycete.</title>
        <authorList>
            <person name="Zhang H."/>
            <person name="Zhou W."/>
            <person name="Zhuang Y."/>
            <person name="Liang X."/>
            <person name="Liu T."/>
        </authorList>
    </citation>
    <scope>NUCLEOTIDE SEQUENCE [LARGE SCALE GENOMIC DNA]</scope>
    <source>
        <strain evidence="4">ATCC 25435</strain>
    </source>
</reference>
<dbReference type="AlphaFoldDB" id="M3EPZ2"/>
<dbReference type="Proteomes" id="UP000030760">
    <property type="component" value="Unassembled WGS sequence"/>
</dbReference>
<dbReference type="SUPFAM" id="SSF103196">
    <property type="entry name" value="Roadblock/LC7 domain"/>
    <property type="match status" value="1"/>
</dbReference>
<evidence type="ECO:0000313" key="3">
    <source>
        <dbReference type="EMBL" id="EMF51098.1"/>
    </source>
</evidence>
<evidence type="ECO:0000256" key="1">
    <source>
        <dbReference type="SAM" id="MobiDB-lite"/>
    </source>
</evidence>
<feature type="domain" description="Roadblock/LAMTOR2" evidence="2">
    <location>
        <begin position="15"/>
        <end position="107"/>
    </location>
</feature>
<dbReference type="SMART" id="SM00960">
    <property type="entry name" value="Robl_LC7"/>
    <property type="match status" value="1"/>
</dbReference>
<organism evidence="3 4">
    <name type="scientific">Streptomyces bottropensis ATCC 25435</name>
    <dbReference type="NCBI Taxonomy" id="1054862"/>
    <lineage>
        <taxon>Bacteria</taxon>
        <taxon>Bacillati</taxon>
        <taxon>Actinomycetota</taxon>
        <taxon>Actinomycetes</taxon>
        <taxon>Kitasatosporales</taxon>
        <taxon>Streptomycetaceae</taxon>
        <taxon>Streptomyces</taxon>
    </lineage>
</organism>
<feature type="compositionally biased region" description="Low complexity" evidence="1">
    <location>
        <begin position="138"/>
        <end position="161"/>
    </location>
</feature>
<accession>M3EPZ2</accession>
<gene>
    <name evidence="3" type="ORF">SBD_7815</name>
</gene>
<dbReference type="Gene3D" id="3.30.450.30">
    <property type="entry name" value="Dynein light chain 2a, cytoplasmic"/>
    <property type="match status" value="1"/>
</dbReference>
<dbReference type="InterPro" id="IPR053141">
    <property type="entry name" value="Mycobact_SerProt_Inhib_Rv3364c"/>
</dbReference>
<sequence>MTGTGIGTTADDRLTWLMEGLLERTPGARHALVLSRDGLRLCRTPELSVDRADQLSAIAAGIQSLSQGASMEFGDGSGGVRTAMAEFHGGVLFIVEAGEGAHLAVVTDEEADAGLVGHNMSELVEQLGEHLSAKPRQPTSAAAPSAATGPTAARNATGPMGATGTTGAAAVITATTTTAATALAPRTS</sequence>
<dbReference type="PANTHER" id="PTHR36222:SF1">
    <property type="entry name" value="SERINE PROTEASE INHIBITOR RV3364C"/>
    <property type="match status" value="1"/>
</dbReference>
<dbReference type="InterPro" id="IPR004942">
    <property type="entry name" value="Roadblock/LAMTOR2_dom"/>
</dbReference>
<evidence type="ECO:0000259" key="2">
    <source>
        <dbReference type="SMART" id="SM00960"/>
    </source>
</evidence>
<dbReference type="Pfam" id="PF03259">
    <property type="entry name" value="Robl_LC7"/>
    <property type="match status" value="1"/>
</dbReference>
<evidence type="ECO:0000313" key="4">
    <source>
        <dbReference type="Proteomes" id="UP000030760"/>
    </source>
</evidence>
<dbReference type="PANTHER" id="PTHR36222">
    <property type="entry name" value="SERINE PROTEASE INHIBITOR RV3364C"/>
    <property type="match status" value="1"/>
</dbReference>
<protein>
    <recommendedName>
        <fullName evidence="2">Roadblock/LAMTOR2 domain-containing protein</fullName>
    </recommendedName>
</protein>
<feature type="region of interest" description="Disordered" evidence="1">
    <location>
        <begin position="130"/>
        <end position="161"/>
    </location>
</feature>
<proteinExistence type="predicted"/>